<evidence type="ECO:0000313" key="6">
    <source>
        <dbReference type="Proteomes" id="UP001634007"/>
    </source>
</evidence>
<dbReference type="PANTHER" id="PTHR47926">
    <property type="entry name" value="PENTATRICOPEPTIDE REPEAT-CONTAINING PROTEIN"/>
    <property type="match status" value="1"/>
</dbReference>
<keyword evidence="2" id="KW-0677">Repeat</keyword>
<dbReference type="FunFam" id="1.25.40.10:FF:000090">
    <property type="entry name" value="Pentatricopeptide repeat-containing protein, chloroplastic"/>
    <property type="match status" value="1"/>
</dbReference>
<dbReference type="Proteomes" id="UP001634007">
    <property type="component" value="Unassembled WGS sequence"/>
</dbReference>
<keyword evidence="6" id="KW-1185">Reference proteome</keyword>
<feature type="domain" description="DYW" evidence="4">
    <location>
        <begin position="623"/>
        <end position="715"/>
    </location>
</feature>
<dbReference type="PANTHER" id="PTHR47926:SF500">
    <property type="entry name" value="REPEAT-CONTAINING PROTEIN, PUTATIVE-RELATED"/>
    <property type="match status" value="1"/>
</dbReference>
<dbReference type="Gene3D" id="1.25.40.10">
    <property type="entry name" value="Tetratricopeptide repeat domain"/>
    <property type="match status" value="4"/>
</dbReference>
<dbReference type="PROSITE" id="PS51375">
    <property type="entry name" value="PPR"/>
    <property type="match status" value="4"/>
</dbReference>
<evidence type="ECO:0000313" key="5">
    <source>
        <dbReference type="EMBL" id="KAL3727094.1"/>
    </source>
</evidence>
<dbReference type="FunFam" id="1.25.40.10:FF:000073">
    <property type="entry name" value="Pentatricopeptide repeat-containing protein chloroplastic"/>
    <property type="match status" value="1"/>
</dbReference>
<feature type="repeat" description="PPR" evidence="3">
    <location>
        <begin position="409"/>
        <end position="443"/>
    </location>
</feature>
<dbReference type="InterPro" id="IPR032867">
    <property type="entry name" value="DYW_dom"/>
</dbReference>
<dbReference type="Pfam" id="PF01535">
    <property type="entry name" value="PPR"/>
    <property type="match status" value="5"/>
</dbReference>
<dbReference type="InterPro" id="IPR011990">
    <property type="entry name" value="TPR-like_helical_dom_sf"/>
</dbReference>
<sequence>MQAQRRLELRRKLGARAFSCTPSPPSSSSPPLEARYDRLLKNSCDDASALKQIHSSLTTRGLLTRDPHLSAQIIVKYSKFGHPHHARSLFDGITARCERPNSFLWNTMVRAYANNGHCADALELYALMRRGGVLPDNYTFPFVLKACASDSDPLARGWEVVHGETIKTGFDPDMYVEAALVDAYAKRGRIGCARKVFDGMTQRDLVCWTTMITAYEQAEQPQESLVLLCRMQREESLLPDPVAIVSVASSVGQMGDVKSAKSVHAYAIQNGILGDVCVANSVVAMYTKCGNVEYARMAFVRMEERDKISWNSMLSGYVQNGQANEALLLFEQMQDSGCKPNPVTALIMVSACAFLGSCHLGKKIHDYIHENKMKVDITLQNALMDMYAKCGNLETASKMFHEIPLKERDVSSWNVLISAYGMHGRGEEALNLYLQMQEKGVAPNHITFTSILSACSHAGLINEGRKCFADMSKHSVMPEAKHYTCMVDMLGRAGLLGEAFNLIKSMPASPNDGVWGALLLACRVHGNSELGEIAANNLFQIEPEHPGYYVLLSNIYAASRRWQEVGKLRENMKTRGLSKPAAFSVIEYGQEAIGFYTADQLNPYRGEVYRHMERLVVEMKTRGYFPDRSCVLHDVEDEDKDHILNYHSEKLAVAFGILKTDSESTITVSKNLRICNDCHSTFKFLSDIYQRQIVVRDANRFHHFQAGSCSCKDYW</sequence>
<name>A0ABD3JL51_EUCGL</name>
<gene>
    <name evidence="5" type="ORF">ACJRO7_031920</name>
</gene>
<reference evidence="5 6" key="1">
    <citation type="submission" date="2024-11" db="EMBL/GenBank/DDBJ databases">
        <title>Chromosome-level genome assembly of Eucalyptus globulus Labill. provides insights into its genome evolution.</title>
        <authorList>
            <person name="Li X."/>
        </authorList>
    </citation>
    <scope>NUCLEOTIDE SEQUENCE [LARGE SCALE GENOMIC DNA]</scope>
    <source>
        <strain evidence="5">CL2024</strain>
        <tissue evidence="5">Fresh tender leaves</tissue>
    </source>
</reference>
<accession>A0ABD3JL51</accession>
<evidence type="ECO:0000256" key="3">
    <source>
        <dbReference type="PROSITE-ProRule" id="PRU00708"/>
    </source>
</evidence>
<dbReference type="FunFam" id="1.25.40.10:FF:000344">
    <property type="entry name" value="Pentatricopeptide repeat-containing protein"/>
    <property type="match status" value="1"/>
</dbReference>
<comment type="caution">
    <text evidence="5">The sequence shown here is derived from an EMBL/GenBank/DDBJ whole genome shotgun (WGS) entry which is preliminary data.</text>
</comment>
<dbReference type="EMBL" id="JBJKBG010000008">
    <property type="protein sequence ID" value="KAL3727094.1"/>
    <property type="molecule type" value="Genomic_DNA"/>
</dbReference>
<dbReference type="InterPro" id="IPR046960">
    <property type="entry name" value="PPR_At4g14850-like_plant"/>
</dbReference>
<evidence type="ECO:0000256" key="2">
    <source>
        <dbReference type="ARBA" id="ARBA00022737"/>
    </source>
</evidence>
<dbReference type="GO" id="GO:0016070">
    <property type="term" value="P:RNA metabolic process"/>
    <property type="evidence" value="ECO:0007669"/>
    <property type="project" value="UniProtKB-ARBA"/>
</dbReference>
<dbReference type="NCBIfam" id="TIGR00756">
    <property type="entry name" value="PPR"/>
    <property type="match status" value="4"/>
</dbReference>
<feature type="repeat" description="PPR" evidence="3">
    <location>
        <begin position="101"/>
        <end position="135"/>
    </location>
</feature>
<dbReference type="InterPro" id="IPR002885">
    <property type="entry name" value="PPR_rpt"/>
</dbReference>
<dbReference type="Pfam" id="PF14432">
    <property type="entry name" value="DYW_deaminase"/>
    <property type="match status" value="1"/>
</dbReference>
<evidence type="ECO:0000259" key="4">
    <source>
        <dbReference type="Pfam" id="PF14432"/>
    </source>
</evidence>
<organism evidence="5 6">
    <name type="scientific">Eucalyptus globulus</name>
    <name type="common">Tasmanian blue gum</name>
    <dbReference type="NCBI Taxonomy" id="34317"/>
    <lineage>
        <taxon>Eukaryota</taxon>
        <taxon>Viridiplantae</taxon>
        <taxon>Streptophyta</taxon>
        <taxon>Embryophyta</taxon>
        <taxon>Tracheophyta</taxon>
        <taxon>Spermatophyta</taxon>
        <taxon>Magnoliopsida</taxon>
        <taxon>eudicotyledons</taxon>
        <taxon>Gunneridae</taxon>
        <taxon>Pentapetalae</taxon>
        <taxon>rosids</taxon>
        <taxon>malvids</taxon>
        <taxon>Myrtales</taxon>
        <taxon>Myrtaceae</taxon>
        <taxon>Myrtoideae</taxon>
        <taxon>Eucalypteae</taxon>
        <taxon>Eucalyptus</taxon>
    </lineage>
</organism>
<evidence type="ECO:0000256" key="1">
    <source>
        <dbReference type="ARBA" id="ARBA00006643"/>
    </source>
</evidence>
<dbReference type="Pfam" id="PF20431">
    <property type="entry name" value="E_motif"/>
    <property type="match status" value="1"/>
</dbReference>
<dbReference type="AlphaFoldDB" id="A0ABD3JL51"/>
<comment type="similarity">
    <text evidence="1">Belongs to the PPR family. PCMP-H subfamily.</text>
</comment>
<dbReference type="InterPro" id="IPR046848">
    <property type="entry name" value="E_motif"/>
</dbReference>
<dbReference type="Pfam" id="PF13041">
    <property type="entry name" value="PPR_2"/>
    <property type="match status" value="3"/>
</dbReference>
<feature type="repeat" description="PPR" evidence="3">
    <location>
        <begin position="444"/>
        <end position="478"/>
    </location>
</feature>
<protein>
    <recommendedName>
        <fullName evidence="4">DYW domain-containing protein</fullName>
    </recommendedName>
</protein>
<dbReference type="GO" id="GO:0003729">
    <property type="term" value="F:mRNA binding"/>
    <property type="evidence" value="ECO:0007669"/>
    <property type="project" value="UniProtKB-ARBA"/>
</dbReference>
<feature type="repeat" description="PPR" evidence="3">
    <location>
        <begin position="306"/>
        <end position="340"/>
    </location>
</feature>
<proteinExistence type="inferred from homology"/>